<evidence type="ECO:0000256" key="4">
    <source>
        <dbReference type="ARBA" id="ARBA00012618"/>
    </source>
</evidence>
<keyword evidence="5 7" id="KW-0808">Transferase</keyword>
<dbReference type="GO" id="GO:0015940">
    <property type="term" value="P:pantothenate biosynthetic process"/>
    <property type="evidence" value="ECO:0007669"/>
    <property type="project" value="UniProtKB-KW"/>
</dbReference>
<dbReference type="PIRSF" id="PIRSF000388">
    <property type="entry name" value="Pantoate_hydroxy_MeTrfase"/>
    <property type="match status" value="1"/>
</dbReference>
<dbReference type="PANTHER" id="PTHR20881:SF0">
    <property type="entry name" value="3-METHYL-2-OXOBUTANOATE HYDROXYMETHYLTRANSFERASE"/>
    <property type="match status" value="1"/>
</dbReference>
<protein>
    <recommendedName>
        <fullName evidence="4 7">3-methyl-2-oxobutanoate hydroxymethyltransferase</fullName>
        <ecNumber evidence="4 7">2.1.2.11</ecNumber>
    </recommendedName>
</protein>
<dbReference type="FunFam" id="3.20.20.60:FF:000003">
    <property type="entry name" value="3-methyl-2-oxobutanoate hydroxymethyltransferase"/>
    <property type="match status" value="1"/>
</dbReference>
<evidence type="ECO:0000256" key="5">
    <source>
        <dbReference type="ARBA" id="ARBA00022679"/>
    </source>
</evidence>
<sequence>MVRISLRHFTTRSMLRSSYNPIKRKTLADISDLYENGKPIAMVTSHDFITSKMVEHAKIDINLIGDSLANTTLGYQDTNELTLDEFLYHVKSVQRGNSHSFLVADLPFGSFEKSLEQASETCIKLVQQGNIQAIKIEGGQSENLPVIKKIISMGIPVMGHVGLTPQRHNELGGYKLQGKTLESCLKIYNECLNLEKIGVFAIVLECIPNKLSQLITEKLSIPTIGIGAGPYTSGQVLVVSDLLGMKDCHQAKFVKKYQDFFKSGVEGLSQYKEEVESGQFPELDSHGYKMKKDLYDELKKII</sequence>
<evidence type="ECO:0000256" key="6">
    <source>
        <dbReference type="ARBA" id="ARBA00049172"/>
    </source>
</evidence>
<dbReference type="InterPro" id="IPR040442">
    <property type="entry name" value="Pyrv_kinase-like_dom_sf"/>
</dbReference>
<reference evidence="8" key="1">
    <citation type="submission" date="2022-12" db="EMBL/GenBank/DDBJ databases">
        <authorList>
            <person name="Brejova B."/>
        </authorList>
    </citation>
    <scope>NUCLEOTIDE SEQUENCE</scope>
</reference>
<comment type="catalytic activity">
    <reaction evidence="6 7">
        <text>(6R)-5,10-methylene-5,6,7,8-tetrahydrofolate + 3-methyl-2-oxobutanoate + H2O = 2-dehydropantoate + (6S)-5,6,7,8-tetrahydrofolate</text>
        <dbReference type="Rhea" id="RHEA:11824"/>
        <dbReference type="ChEBI" id="CHEBI:11561"/>
        <dbReference type="ChEBI" id="CHEBI:11851"/>
        <dbReference type="ChEBI" id="CHEBI:15377"/>
        <dbReference type="ChEBI" id="CHEBI:15636"/>
        <dbReference type="ChEBI" id="CHEBI:57453"/>
        <dbReference type="EC" id="2.1.2.11"/>
    </reaction>
</comment>
<evidence type="ECO:0000256" key="3">
    <source>
        <dbReference type="ARBA" id="ARBA00011881"/>
    </source>
</evidence>
<dbReference type="NCBIfam" id="TIGR00222">
    <property type="entry name" value="panB"/>
    <property type="match status" value="1"/>
</dbReference>
<dbReference type="PANTHER" id="PTHR20881">
    <property type="entry name" value="3-METHYL-2-OXOBUTANOATE HYDROXYMETHYLTRANSFERASE"/>
    <property type="match status" value="1"/>
</dbReference>
<comment type="function">
    <text evidence="7">Catalyzes the reversible reaction in which hydroxymethyl group from 5,10-methylenetetrahydrofolate is transferred onto alpha-ketoisovalerate to form ketopantoate.</text>
</comment>
<dbReference type="GO" id="GO:0003864">
    <property type="term" value="F:3-methyl-2-oxobutanoate hydroxymethyltransferase activity"/>
    <property type="evidence" value="ECO:0007669"/>
    <property type="project" value="UniProtKB-EC"/>
</dbReference>
<evidence type="ECO:0000256" key="1">
    <source>
        <dbReference type="ARBA" id="ARBA00005033"/>
    </source>
</evidence>
<dbReference type="InterPro" id="IPR003700">
    <property type="entry name" value="Pantoate_hydroxy_MeTrfase"/>
</dbReference>
<evidence type="ECO:0000313" key="8">
    <source>
        <dbReference type="EMBL" id="CAI5757778.1"/>
    </source>
</evidence>
<comment type="subunit">
    <text evidence="3">Homotetramer.</text>
</comment>
<dbReference type="EC" id="2.1.2.11" evidence="4 7"/>
<dbReference type="NCBIfam" id="NF001452">
    <property type="entry name" value="PRK00311.1"/>
    <property type="match status" value="1"/>
</dbReference>
<dbReference type="Gene3D" id="3.20.20.60">
    <property type="entry name" value="Phosphoenolpyruvate-binding domains"/>
    <property type="match status" value="1"/>
</dbReference>
<dbReference type="GO" id="GO:0000287">
    <property type="term" value="F:magnesium ion binding"/>
    <property type="evidence" value="ECO:0007669"/>
    <property type="project" value="TreeGrafter"/>
</dbReference>
<accession>A0A9W4XA09</accession>
<proteinExistence type="inferred from homology"/>
<dbReference type="OrthoDB" id="425211at2759"/>
<name>A0A9W4XA09_9ASCO</name>
<dbReference type="GO" id="GO:0005739">
    <property type="term" value="C:mitochondrion"/>
    <property type="evidence" value="ECO:0007669"/>
    <property type="project" value="TreeGrafter"/>
</dbReference>
<comment type="caution">
    <text evidence="8">The sequence shown here is derived from an EMBL/GenBank/DDBJ whole genome shotgun (WGS) entry which is preliminary data.</text>
</comment>
<evidence type="ECO:0000313" key="9">
    <source>
        <dbReference type="Proteomes" id="UP001152885"/>
    </source>
</evidence>
<dbReference type="CDD" id="cd06557">
    <property type="entry name" value="KPHMT-like"/>
    <property type="match status" value="1"/>
</dbReference>
<evidence type="ECO:0000256" key="2">
    <source>
        <dbReference type="ARBA" id="ARBA00008676"/>
    </source>
</evidence>
<dbReference type="Pfam" id="PF02548">
    <property type="entry name" value="Pantoate_transf"/>
    <property type="match status" value="1"/>
</dbReference>
<dbReference type="AlphaFoldDB" id="A0A9W4XA09"/>
<keyword evidence="9" id="KW-1185">Reference proteome</keyword>
<dbReference type="HAMAP" id="MF_00156">
    <property type="entry name" value="PanB"/>
    <property type="match status" value="1"/>
</dbReference>
<comment type="pathway">
    <text evidence="1 7">Cofactor biosynthesis; (R)-pantothenate biosynthesis; (R)-pantoate from 3-methyl-2-oxobutanoate: step 1/2.</text>
</comment>
<evidence type="ECO:0000256" key="7">
    <source>
        <dbReference type="RuleBase" id="RU362100"/>
    </source>
</evidence>
<dbReference type="SUPFAM" id="SSF51621">
    <property type="entry name" value="Phosphoenolpyruvate/pyruvate domain"/>
    <property type="match status" value="1"/>
</dbReference>
<dbReference type="Proteomes" id="UP001152885">
    <property type="component" value="Unassembled WGS sequence"/>
</dbReference>
<comment type="similarity">
    <text evidence="2 7">Belongs to the PanB family.</text>
</comment>
<dbReference type="EMBL" id="CANTUO010000002">
    <property type="protein sequence ID" value="CAI5757778.1"/>
    <property type="molecule type" value="Genomic_DNA"/>
</dbReference>
<organism evidence="8 9">
    <name type="scientific">Candida verbasci</name>
    <dbReference type="NCBI Taxonomy" id="1227364"/>
    <lineage>
        <taxon>Eukaryota</taxon>
        <taxon>Fungi</taxon>
        <taxon>Dikarya</taxon>
        <taxon>Ascomycota</taxon>
        <taxon>Saccharomycotina</taxon>
        <taxon>Pichiomycetes</taxon>
        <taxon>Debaryomycetaceae</taxon>
        <taxon>Candida/Lodderomyces clade</taxon>
        <taxon>Candida</taxon>
    </lineage>
</organism>
<dbReference type="InterPro" id="IPR015813">
    <property type="entry name" value="Pyrv/PenolPyrv_kinase-like_dom"/>
</dbReference>
<gene>
    <name evidence="8" type="ORF">CANVERA_P2291</name>
</gene>
<keyword evidence="7" id="KW-0566">Pantothenate biosynthesis</keyword>